<evidence type="ECO:0000313" key="4">
    <source>
        <dbReference type="Proteomes" id="UP000199069"/>
    </source>
</evidence>
<evidence type="ECO:0000313" key="2">
    <source>
        <dbReference type="EMBL" id="CTR05057.1"/>
    </source>
</evidence>
<evidence type="ECO:0000313" key="3">
    <source>
        <dbReference type="EMBL" id="PRQ76585.1"/>
    </source>
</evidence>
<name>A0A0K3C8T7_RHOTO</name>
<proteinExistence type="predicted"/>
<feature type="compositionally biased region" description="Basic and acidic residues" evidence="1">
    <location>
        <begin position="58"/>
        <end position="71"/>
    </location>
</feature>
<dbReference type="Proteomes" id="UP000239560">
    <property type="component" value="Unassembled WGS sequence"/>
</dbReference>
<evidence type="ECO:0000313" key="5">
    <source>
        <dbReference type="Proteomes" id="UP000239560"/>
    </source>
</evidence>
<feature type="compositionally biased region" description="Polar residues" evidence="1">
    <location>
        <begin position="1"/>
        <end position="16"/>
    </location>
</feature>
<dbReference type="OrthoDB" id="5201563at2759"/>
<keyword evidence="4" id="KW-1185">Reference proteome</keyword>
<dbReference type="OMA" id="VANVWEY"/>
<sequence>MPNEPSNISSTTSTATVAEGGIPTLFLRGEGGAAEQEALIREHSAGQQAQGSVSRVPEGMRADREYRDRYEGGNPEEWPVGRGVPDFQPLDRNRDAVSRPLGASTEQRIFVSLMMTGVFVIGQVHTVWANTVGRVTSSLFKYPVGGSF</sequence>
<organism evidence="2 4">
    <name type="scientific">Rhodotorula toruloides</name>
    <name type="common">Yeast</name>
    <name type="synonym">Rhodosporidium toruloides</name>
    <dbReference type="NCBI Taxonomy" id="5286"/>
    <lineage>
        <taxon>Eukaryota</taxon>
        <taxon>Fungi</taxon>
        <taxon>Dikarya</taxon>
        <taxon>Basidiomycota</taxon>
        <taxon>Pucciniomycotina</taxon>
        <taxon>Microbotryomycetes</taxon>
        <taxon>Sporidiobolales</taxon>
        <taxon>Sporidiobolaceae</taxon>
        <taxon>Rhodotorula</taxon>
    </lineage>
</organism>
<feature type="region of interest" description="Disordered" evidence="1">
    <location>
        <begin position="42"/>
        <end position="93"/>
    </location>
</feature>
<dbReference type="EMBL" id="CWKI01000002">
    <property type="protein sequence ID" value="CTR05057.1"/>
    <property type="molecule type" value="Genomic_DNA"/>
</dbReference>
<evidence type="ECO:0000256" key="1">
    <source>
        <dbReference type="SAM" id="MobiDB-lite"/>
    </source>
</evidence>
<reference evidence="2 4" key="1">
    <citation type="submission" date="2015-07" db="EMBL/GenBank/DDBJ databases">
        <authorList>
            <person name="Cajimat M.N.B."/>
            <person name="Milazzo M.L."/>
            <person name="Fulhorst C.F."/>
        </authorList>
    </citation>
    <scope>NUCLEOTIDE SEQUENCE [LARGE SCALE GENOMIC DNA]</scope>
    <source>
        <strain evidence="2">Single colony</strain>
    </source>
</reference>
<protein>
    <submittedName>
        <fullName evidence="2">Uncharacterized protein</fullName>
    </submittedName>
</protein>
<reference evidence="3 5" key="2">
    <citation type="journal article" date="2018" name="Elife">
        <title>Functional genomics of lipid metabolism in the oleaginous yeast Rhodosporidium toruloides.</title>
        <authorList>
            <person name="Coradetti S.T."/>
            <person name="Pinel D."/>
            <person name="Geiselman G."/>
            <person name="Ito M."/>
            <person name="Mondo S."/>
            <person name="Reilly M.C."/>
            <person name="Cheng Y.F."/>
            <person name="Bauer S."/>
            <person name="Grigoriev I."/>
            <person name="Gladden J.M."/>
            <person name="Simmons B.A."/>
            <person name="Brem R."/>
            <person name="Arkin A.P."/>
            <person name="Skerker J.M."/>
        </authorList>
    </citation>
    <scope>NUCLEOTIDE SEQUENCE [LARGE SCALE GENOMIC DNA]</scope>
    <source>
        <strain evidence="3 5">NBRC 0880</strain>
    </source>
</reference>
<dbReference type="AlphaFoldDB" id="A0A0K3C8T7"/>
<feature type="region of interest" description="Disordered" evidence="1">
    <location>
        <begin position="1"/>
        <end position="29"/>
    </location>
</feature>
<dbReference type="EMBL" id="LCTV02000002">
    <property type="protein sequence ID" value="PRQ76585.1"/>
    <property type="molecule type" value="Genomic_DNA"/>
</dbReference>
<dbReference type="Proteomes" id="UP000199069">
    <property type="component" value="Unassembled WGS sequence"/>
</dbReference>
<accession>A0A0K3C8T7</accession>
<gene>
    <name evidence="2" type="primary">FGENESH: predicted gene_2.87</name>
    <name evidence="3" type="ORF">AAT19DRAFT_12003</name>
    <name evidence="2" type="ORF">BN2166_0009180</name>
</gene>